<keyword evidence="2" id="KW-1185">Reference proteome</keyword>
<dbReference type="Proteomes" id="UP000582837">
    <property type="component" value="Unassembled WGS sequence"/>
</dbReference>
<comment type="caution">
    <text evidence="1">The sequence shown here is derived from an EMBL/GenBank/DDBJ whole genome shotgun (WGS) entry which is preliminary data.</text>
</comment>
<protein>
    <submittedName>
        <fullName evidence="1">Uncharacterized protein</fullName>
    </submittedName>
</protein>
<gene>
    <name evidence="1" type="ORF">HNQ61_001394</name>
</gene>
<dbReference type="EMBL" id="JACHIA010000003">
    <property type="protein sequence ID" value="MBB6069777.1"/>
    <property type="molecule type" value="Genomic_DNA"/>
</dbReference>
<accession>A0A841GMD2</accession>
<evidence type="ECO:0000313" key="2">
    <source>
        <dbReference type="Proteomes" id="UP000582837"/>
    </source>
</evidence>
<proteinExistence type="predicted"/>
<dbReference type="AlphaFoldDB" id="A0A841GMD2"/>
<name>A0A841GMD2_9BACT</name>
<reference evidence="1 2" key="1">
    <citation type="submission" date="2020-08" db="EMBL/GenBank/DDBJ databases">
        <title>Genomic Encyclopedia of Type Strains, Phase IV (KMG-IV): sequencing the most valuable type-strain genomes for metagenomic binning, comparative biology and taxonomic classification.</title>
        <authorList>
            <person name="Goeker M."/>
        </authorList>
    </citation>
    <scope>NUCLEOTIDE SEQUENCE [LARGE SCALE GENOMIC DNA]</scope>
    <source>
        <strain evidence="1 2">DSM 29007</strain>
    </source>
</reference>
<evidence type="ECO:0000313" key="1">
    <source>
        <dbReference type="EMBL" id="MBB6069777.1"/>
    </source>
</evidence>
<organism evidence="1 2">
    <name type="scientific">Longimicrobium terrae</name>
    <dbReference type="NCBI Taxonomy" id="1639882"/>
    <lineage>
        <taxon>Bacteria</taxon>
        <taxon>Pseudomonadati</taxon>
        <taxon>Gemmatimonadota</taxon>
        <taxon>Longimicrobiia</taxon>
        <taxon>Longimicrobiales</taxon>
        <taxon>Longimicrobiaceae</taxon>
        <taxon>Longimicrobium</taxon>
    </lineage>
</organism>
<sequence>MYSGWNSVADLIYISGPKHWLSTGLDSYELTDSMVHEAVHKFLGHTNGQPRSETHASDFAAKMAECGFPFQG</sequence>